<dbReference type="EMBL" id="JAENHL010000007">
    <property type="protein sequence ID" value="MBK1869136.1"/>
    <property type="molecule type" value="Genomic_DNA"/>
</dbReference>
<gene>
    <name evidence="1" type="ORF">JHL16_22440</name>
</gene>
<proteinExistence type="predicted"/>
<accession>A0ACC5R9G9</accession>
<protein>
    <submittedName>
        <fullName evidence="1">Universal stress protein</fullName>
    </submittedName>
</protein>
<name>A0ACC5R9G9_9HYPH</name>
<keyword evidence="2" id="KW-1185">Reference proteome</keyword>
<organism evidence="1 2">
    <name type="scientific">Taklimakanibacter albus</name>
    <dbReference type="NCBI Taxonomy" id="2800327"/>
    <lineage>
        <taxon>Bacteria</taxon>
        <taxon>Pseudomonadati</taxon>
        <taxon>Pseudomonadota</taxon>
        <taxon>Alphaproteobacteria</taxon>
        <taxon>Hyphomicrobiales</taxon>
        <taxon>Aestuariivirgaceae</taxon>
        <taxon>Taklimakanibacter</taxon>
    </lineage>
</organism>
<evidence type="ECO:0000313" key="2">
    <source>
        <dbReference type="Proteomes" id="UP000616151"/>
    </source>
</evidence>
<comment type="caution">
    <text evidence="1">The sequence shown here is derived from an EMBL/GenBank/DDBJ whole genome shotgun (WGS) entry which is preliminary data.</text>
</comment>
<reference evidence="1" key="1">
    <citation type="submission" date="2021-01" db="EMBL/GenBank/DDBJ databases">
        <authorList>
            <person name="Sun Q."/>
        </authorList>
    </citation>
    <scope>NUCLEOTIDE SEQUENCE</scope>
    <source>
        <strain evidence="1">YIM B02566</strain>
    </source>
</reference>
<evidence type="ECO:0000313" key="1">
    <source>
        <dbReference type="EMBL" id="MBK1869136.1"/>
    </source>
</evidence>
<sequence length="298" mass="32382">MKYLVAYSADRGGQEALSLGMMLSKRDKAKLVVCLILPKTWGYPSMANVDAEYAAFLDKHAQKTLDKAKAYVGDQLPVQFITRNNNSAEEGLIATAEELGADIIVLGSSRSAASGKFLEGSVTRHLLHLSKLPVALAPRGFEAGPKTVLTRLTCAFAATRKSRATVEYCLKFARKYQVPLRLSTFVVRDKQMYPTGAGYQVENLVANQWKSQATTAQKALLGDLQSDVPVKTQIGDGANWKEALSSIGWKPGEMLVIGSGRIGPLAQVFLGSNGSRIIRNAPVPMIIVPRTAEFHDEE</sequence>
<dbReference type="Proteomes" id="UP000616151">
    <property type="component" value="Unassembled WGS sequence"/>
</dbReference>